<dbReference type="Pfam" id="PF14395">
    <property type="entry name" value="COOH-NH2_lig"/>
    <property type="match status" value="1"/>
</dbReference>
<sequence length="480" mass="53719">MVNRSEAGTLWIYCGKSGNRRSALERLELPEIRDLRLAKPNDCVMIVGESEGAAVGSMNPVVSSVSPWLMNAAASRVASLPREELERRLRREGLPARFGAGKRDGTPISVSVWGRAAIEMRRVFPNAKKFNDVKYKRNLWDKSEITSEHAIWKPAEKLSVRALYMLGLDYGQVDLLLTEGGKLSITGVSPFLKEAREEVIPTLHEVIRGFSAVWAEETSNGVRAKLGADPEFVLLSPEGRVVPATRYFTPEGDTGADSVRIRGEKRWPLVELRPRPTLYPESLTSDVRRLLQVAAERTIGSSLTWKAGALPVPGLPLGGHVHLSGVALTNERLRALDNALALPLRLLEPREAARRRPRYGFLGDARSQSHGGFEYRTPPSWLVSPRLALGAFALAKVAAEHSRELASDRPLDEERYRDAFYQGDRTLLLVAMERVRQVLARTNGYLAYREPIDFLFDSIERGRSWDESSDIRLKWRIPIL</sequence>
<accession>A0A7Z2ZKX3</accession>
<protein>
    <recommendedName>
        <fullName evidence="3">PhiEco32-like amidoligase-type 2 protein</fullName>
    </recommendedName>
</protein>
<dbReference type="InterPro" id="IPR025681">
    <property type="entry name" value="COOH-NH2_lig"/>
</dbReference>
<proteinExistence type="predicted"/>
<reference evidence="1 2" key="1">
    <citation type="submission" date="2020-04" db="EMBL/GenBank/DDBJ databases">
        <title>Genome sequencing of novel species.</title>
        <authorList>
            <person name="Heo J."/>
            <person name="Kim S.-J."/>
            <person name="Kim J.-S."/>
            <person name="Hong S.-B."/>
            <person name="Kwon S.-W."/>
        </authorList>
    </citation>
    <scope>NUCLEOTIDE SEQUENCE [LARGE SCALE GENOMIC DNA]</scope>
    <source>
        <strain evidence="1 2">MFER-1</strain>
    </source>
</reference>
<dbReference type="KEGG" id="cheb:HH215_04495"/>
<dbReference type="RefSeq" id="WP_169278821.1">
    <property type="nucleotide sequence ID" value="NZ_CP051680.1"/>
</dbReference>
<gene>
    <name evidence="1" type="ORF">HH215_04495</name>
</gene>
<evidence type="ECO:0000313" key="2">
    <source>
        <dbReference type="Proteomes" id="UP000502248"/>
    </source>
</evidence>
<evidence type="ECO:0008006" key="3">
    <source>
        <dbReference type="Google" id="ProtNLM"/>
    </source>
</evidence>
<name>A0A7Z2ZKX3_9BACL</name>
<evidence type="ECO:0000313" key="1">
    <source>
        <dbReference type="EMBL" id="QJD82522.1"/>
    </source>
</evidence>
<keyword evidence="2" id="KW-1185">Reference proteome</keyword>
<dbReference type="AlphaFoldDB" id="A0A7Z2ZKX3"/>
<dbReference type="EMBL" id="CP051680">
    <property type="protein sequence ID" value="QJD82522.1"/>
    <property type="molecule type" value="Genomic_DNA"/>
</dbReference>
<organism evidence="1 2">
    <name type="scientific">Cohnella herbarum</name>
    <dbReference type="NCBI Taxonomy" id="2728023"/>
    <lineage>
        <taxon>Bacteria</taxon>
        <taxon>Bacillati</taxon>
        <taxon>Bacillota</taxon>
        <taxon>Bacilli</taxon>
        <taxon>Bacillales</taxon>
        <taxon>Paenibacillaceae</taxon>
        <taxon>Cohnella</taxon>
    </lineage>
</organism>
<dbReference type="Proteomes" id="UP000502248">
    <property type="component" value="Chromosome"/>
</dbReference>